<feature type="domain" description="PNPLA" evidence="4">
    <location>
        <begin position="39"/>
        <end position="216"/>
    </location>
</feature>
<dbReference type="EMBL" id="JACHIT010000002">
    <property type="protein sequence ID" value="MBB5916606.1"/>
    <property type="molecule type" value="Genomic_DNA"/>
</dbReference>
<dbReference type="SUPFAM" id="SSF52151">
    <property type="entry name" value="FabD/lysophospholipase-like"/>
    <property type="match status" value="1"/>
</dbReference>
<protein>
    <recommendedName>
        <fullName evidence="4">PNPLA domain-containing protein</fullName>
    </recommendedName>
</protein>
<evidence type="ECO:0000259" key="4">
    <source>
        <dbReference type="Pfam" id="PF01734"/>
    </source>
</evidence>
<keyword evidence="3" id="KW-1133">Transmembrane helix</keyword>
<feature type="transmembrane region" description="Helical" evidence="3">
    <location>
        <begin position="17"/>
        <end position="41"/>
    </location>
</feature>
<dbReference type="GO" id="GO:0006629">
    <property type="term" value="P:lipid metabolic process"/>
    <property type="evidence" value="ECO:0007669"/>
    <property type="project" value="UniProtKB-KW"/>
</dbReference>
<evidence type="ECO:0000313" key="5">
    <source>
        <dbReference type="EMBL" id="MBB5916606.1"/>
    </source>
</evidence>
<dbReference type="InterPro" id="IPR016035">
    <property type="entry name" value="Acyl_Trfase/lysoPLipase"/>
</dbReference>
<reference evidence="5 6" key="1">
    <citation type="submission" date="2020-08" db="EMBL/GenBank/DDBJ databases">
        <title>Sequencing the genomes of 1000 actinobacteria strains.</title>
        <authorList>
            <person name="Klenk H.-P."/>
        </authorList>
    </citation>
    <scope>NUCLEOTIDE SEQUENCE [LARGE SCALE GENOMIC DNA]</scope>
    <source>
        <strain evidence="5 6">DSM 43582</strain>
    </source>
</reference>
<gene>
    <name evidence="5" type="ORF">BJY24_005518</name>
</gene>
<dbReference type="Proteomes" id="UP000540412">
    <property type="component" value="Unassembled WGS sequence"/>
</dbReference>
<evidence type="ECO:0000256" key="3">
    <source>
        <dbReference type="SAM" id="Phobius"/>
    </source>
</evidence>
<keyword evidence="1" id="KW-0443">Lipid metabolism</keyword>
<feature type="transmembrane region" description="Helical" evidence="3">
    <location>
        <begin position="62"/>
        <end position="81"/>
    </location>
</feature>
<keyword evidence="3" id="KW-0812">Transmembrane</keyword>
<organism evidence="5 6">
    <name type="scientific">Nocardia transvalensis</name>
    <dbReference type="NCBI Taxonomy" id="37333"/>
    <lineage>
        <taxon>Bacteria</taxon>
        <taxon>Bacillati</taxon>
        <taxon>Actinomycetota</taxon>
        <taxon>Actinomycetes</taxon>
        <taxon>Mycobacteriales</taxon>
        <taxon>Nocardiaceae</taxon>
        <taxon>Nocardia</taxon>
    </lineage>
</organism>
<feature type="region of interest" description="Disordered" evidence="2">
    <location>
        <begin position="341"/>
        <end position="369"/>
    </location>
</feature>
<comment type="caution">
    <text evidence="5">The sequence shown here is derived from an EMBL/GenBank/DDBJ whole genome shotgun (WGS) entry which is preliminary data.</text>
</comment>
<keyword evidence="6" id="KW-1185">Reference proteome</keyword>
<name>A0A7W9UKL6_9NOCA</name>
<dbReference type="Pfam" id="PF01734">
    <property type="entry name" value="Patatin"/>
    <property type="match status" value="1"/>
</dbReference>
<keyword evidence="3" id="KW-0472">Membrane</keyword>
<accession>A0A7W9UKL6</accession>
<sequence length="404" mass="43228">MSADQGPQGQSLPQEPAVVRILVGVAGRSVTLMVGMAVGAVEGLAARRTRMGGQPLPPMRPVAVGVSGGAIAAAAIALGMARGEARQLAIDHPEGNVLGPRSFRALLTRRVLYPEARIRELAYAVVGDRTFADFGLDSASPGQQPHHRPSSLLIPVYSVKYGTLLLPRDLPRLGRSDLPVVDALVAATRIPGALPAAPGLEDIFDGGCQYRVPHHLFAPHPALVLDLYGPQPYDSRGGLIFPLLHPSMPTIPSRPRPFRDQTLCESTIFAHEPYGAALKPPARSSGELFDTGYDIATTWIRSRTDRQLLTVVDPHILGLPDTPDVPPDIHFPRAATSFVGPADAHHADRGLPRFRRPHRGRRGAQPPGSLFCVADQQRDLYPVVDAELGEQIAGVRLDGGDGDL</sequence>
<proteinExistence type="predicted"/>
<dbReference type="AlphaFoldDB" id="A0A7W9UKL6"/>
<evidence type="ECO:0000256" key="2">
    <source>
        <dbReference type="SAM" id="MobiDB-lite"/>
    </source>
</evidence>
<dbReference type="Gene3D" id="3.40.1090.10">
    <property type="entry name" value="Cytosolic phospholipase A2 catalytic domain"/>
    <property type="match status" value="1"/>
</dbReference>
<evidence type="ECO:0000313" key="6">
    <source>
        <dbReference type="Proteomes" id="UP000540412"/>
    </source>
</evidence>
<feature type="compositionally biased region" description="Basic residues" evidence="2">
    <location>
        <begin position="352"/>
        <end position="362"/>
    </location>
</feature>
<dbReference type="RefSeq" id="WP_157185809.1">
    <property type="nucleotide sequence ID" value="NZ_JACHIT010000002.1"/>
</dbReference>
<evidence type="ECO:0000256" key="1">
    <source>
        <dbReference type="ARBA" id="ARBA00023098"/>
    </source>
</evidence>
<dbReference type="InterPro" id="IPR002641">
    <property type="entry name" value="PNPLA_dom"/>
</dbReference>